<organism evidence="2 3">
    <name type="scientific">Acetivibrio mesophilus</name>
    <dbReference type="NCBI Taxonomy" id="2487273"/>
    <lineage>
        <taxon>Bacteria</taxon>
        <taxon>Bacillati</taxon>
        <taxon>Bacillota</taxon>
        <taxon>Clostridia</taxon>
        <taxon>Eubacteriales</taxon>
        <taxon>Oscillospiraceae</taxon>
        <taxon>Acetivibrio</taxon>
    </lineage>
</organism>
<protein>
    <submittedName>
        <fullName evidence="2">PadR family transcriptional regulator</fullName>
    </submittedName>
</protein>
<dbReference type="InterPro" id="IPR052509">
    <property type="entry name" value="Metal_resp_DNA-bind_regulator"/>
</dbReference>
<dbReference type="RefSeq" id="WP_069195897.1">
    <property type="nucleotide sequence ID" value="NZ_RLII01000015.1"/>
</dbReference>
<dbReference type="PANTHER" id="PTHR33169">
    <property type="entry name" value="PADR-FAMILY TRANSCRIPTIONAL REGULATOR"/>
    <property type="match status" value="1"/>
</dbReference>
<evidence type="ECO:0000259" key="1">
    <source>
        <dbReference type="Pfam" id="PF03551"/>
    </source>
</evidence>
<reference evidence="3" key="1">
    <citation type="submission" date="2018-11" db="EMBL/GenBank/DDBJ databases">
        <title>Genome sequencing of a novel mesophilic and cellulolytic organism within the genus Hungateiclostridium.</title>
        <authorList>
            <person name="Rettenmaier R."/>
            <person name="Liebl W."/>
            <person name="Zverlov V."/>
        </authorList>
    </citation>
    <scope>NUCLEOTIDE SEQUENCE [LARGE SCALE GENOMIC DNA]</scope>
    <source>
        <strain evidence="3">N2K1</strain>
    </source>
</reference>
<dbReference type="InterPro" id="IPR036388">
    <property type="entry name" value="WH-like_DNA-bd_sf"/>
</dbReference>
<evidence type="ECO:0000313" key="2">
    <source>
        <dbReference type="EMBL" id="RXE58611.1"/>
    </source>
</evidence>
<dbReference type="Gene3D" id="1.10.10.10">
    <property type="entry name" value="Winged helix-like DNA-binding domain superfamily/Winged helix DNA-binding domain"/>
    <property type="match status" value="1"/>
</dbReference>
<proteinExistence type="predicted"/>
<dbReference type="SUPFAM" id="SSF46785">
    <property type="entry name" value="Winged helix' DNA-binding domain"/>
    <property type="match status" value="1"/>
</dbReference>
<dbReference type="PANTHER" id="PTHR33169:SF25">
    <property type="entry name" value="DNA-BINDING PROTEIN YIZB-RELATED"/>
    <property type="match status" value="1"/>
</dbReference>
<feature type="domain" description="Transcription regulator PadR N-terminal" evidence="1">
    <location>
        <begin position="14"/>
        <end position="88"/>
    </location>
</feature>
<dbReference type="EMBL" id="RLII01000015">
    <property type="protein sequence ID" value="RXE58611.1"/>
    <property type="molecule type" value="Genomic_DNA"/>
</dbReference>
<dbReference type="InterPro" id="IPR036390">
    <property type="entry name" value="WH_DNA-bd_sf"/>
</dbReference>
<accession>A0A4Q0I363</accession>
<name>A0A4Q0I363_9FIRM</name>
<sequence length="119" mass="13644">MNKELMKGSIDILLLLLIAKEDLYGYEIAKRLKEKSNHLYNIGEGTLYPALQRMEKKGLIRSYWGDSDGGGRRKYYSITDEGKKQLAKRLDEWDALSKLVNSCKEGLVWANLMITLTQS</sequence>
<evidence type="ECO:0000313" key="3">
    <source>
        <dbReference type="Proteomes" id="UP000289166"/>
    </source>
</evidence>
<dbReference type="OrthoDB" id="9808017at2"/>
<keyword evidence="3" id="KW-1185">Reference proteome</keyword>
<dbReference type="Proteomes" id="UP000289166">
    <property type="component" value="Unassembled WGS sequence"/>
</dbReference>
<dbReference type="AlphaFoldDB" id="A0A4Q0I363"/>
<dbReference type="Pfam" id="PF03551">
    <property type="entry name" value="PadR"/>
    <property type="match status" value="1"/>
</dbReference>
<dbReference type="InterPro" id="IPR005149">
    <property type="entry name" value="Tscrpt_reg_PadR_N"/>
</dbReference>
<comment type="caution">
    <text evidence="2">The sequence shown here is derived from an EMBL/GenBank/DDBJ whole genome shotgun (WGS) entry which is preliminary data.</text>
</comment>
<gene>
    <name evidence="2" type="ORF">EFD62_11330</name>
</gene>